<comment type="function">
    <text evidence="6">Required for chromosome condensation and partitioning.</text>
</comment>
<dbReference type="Proteomes" id="UP001501565">
    <property type="component" value="Unassembled WGS sequence"/>
</dbReference>
<dbReference type="Pfam" id="PF02463">
    <property type="entry name" value="SMC_N"/>
    <property type="match status" value="1"/>
</dbReference>
<sequence>MRLKCIKLAGFKSFVDPTTIPFPSNMCGIVGPNGCGKSNTIDAVKWVMGESSAKNLRGDSMTDVIFNGSNSRKPVNQAFIELVFDNSDGTLLGEYAGYAEISVKRRVTRDGQSQYFLNGTKCRRRDITDLFMGTGLGPRSYAIIEQGMISRFVEAKPEELRTFIEEAAGISRYKDRRRDTENRMRRTHENLERLTDLRDELERQLEHLKKQAESAEKYKNLKSEERKTKTELLTLRWQDLDNQVKEKEKLIQDLEVRFEAALAGQRSFDADIEEKRLAHTEASDQFNEVQGLFYQLGSQIARTEQSIEHQNERAVKLERDLNDVKLQLAEGLRELEQEKEQRAILQDELDEIEPELEMLSQEREESSLMLEEAEEARQQWQQRWDQYMAEASQPEKEAEVQQTKIRQFEENIDRHIRKQKRLQEEQDSLVIGSAEAEIESLKDDLLIQEDKIEQQQMSIQAANEEISSQQESIEQKRKQVANFQAELQSAKGRFASLEALQQSALGDGNEVIDRWLKNNGLFDRPRLAKCLTVHGGWDLAVETVLGDFLQAVTTAQQTVNQQIASFFEQGCEDGALSIITQGTTAGSNSSAPSALSALIPIQSVVEVEGSIDLGGLLDQVYLAENLAQALPLQASLPAGHSIVTKDGVWLGANWLRVSGNDAGKSGIIGRQKELEYLEERIDELDFSVEDTEIELESTRLQLKSKEQNKDFAQKELMRLERQLSELQSEMNAKRVRVEQVLVRKERIDAEIEEVSEQIEFDRESLADAKILWQEALELAESNIVVREQLEREKEQTQQQLESVRSRSQSISVKYQDIRLKVESLRTQNQSVHTAIGRMEQQVERLRERNELLNAELEETSDPGEELRLQLEEMIEQRLDVEAQLTQARKVMEELDHSVSELERLRNEAEHSSQGVRTTLENHRMEWQALQVRRNGLKEQLDELKVDLENQLTLLPEGISEAGWEEELRLIQARIQRLGAINLAAIDEYQSQSERKRYLDMQNEDLTTALETLESAIRKIDRETKARFKDTFDKINAGLGELFPKVFGGGHAYLELTDDDLLTTGVAIMARPPGKKNSTIHLLSGGEKALTAIAMVFSIFQLNPAPFCMLDEVDAPLDDANVSRYANLVKEMSSKVQFIYITHNKIAMEKAEQLLGVTMQEPGCSRLVSVDVEAAAAMIDS</sequence>
<dbReference type="SUPFAM" id="SSF52540">
    <property type="entry name" value="P-loop containing nucleoside triphosphate hydrolases"/>
    <property type="match status" value="1"/>
</dbReference>
<keyword evidence="5 6" id="KW-0238">DNA-binding</keyword>
<dbReference type="HAMAP" id="MF_01894">
    <property type="entry name" value="Smc_prok"/>
    <property type="match status" value="1"/>
</dbReference>
<dbReference type="InterPro" id="IPR011890">
    <property type="entry name" value="SMC_prok"/>
</dbReference>
<dbReference type="Gene3D" id="3.30.70.1620">
    <property type="match status" value="1"/>
</dbReference>
<evidence type="ECO:0000313" key="9">
    <source>
        <dbReference type="Proteomes" id="UP001501565"/>
    </source>
</evidence>
<feature type="binding site" evidence="6">
    <location>
        <begin position="32"/>
        <end position="39"/>
    </location>
    <ligand>
        <name>ATP</name>
        <dbReference type="ChEBI" id="CHEBI:30616"/>
    </ligand>
</feature>
<name>A0ABP7M8Y0_9GAMM</name>
<comment type="similarity">
    <text evidence="6">Belongs to the SMC family.</text>
</comment>
<evidence type="ECO:0000256" key="3">
    <source>
        <dbReference type="ARBA" id="ARBA00022840"/>
    </source>
</evidence>
<reference evidence="9" key="1">
    <citation type="journal article" date="2019" name="Int. J. Syst. Evol. Microbiol.">
        <title>The Global Catalogue of Microorganisms (GCM) 10K type strain sequencing project: providing services to taxonomists for standard genome sequencing and annotation.</title>
        <authorList>
            <consortium name="The Broad Institute Genomics Platform"/>
            <consortium name="The Broad Institute Genome Sequencing Center for Infectious Disease"/>
            <person name="Wu L."/>
            <person name="Ma J."/>
        </authorList>
    </citation>
    <scope>NUCLEOTIDE SEQUENCE [LARGE SCALE GENOMIC DNA]</scope>
    <source>
        <strain evidence="9">JCM 17551</strain>
    </source>
</reference>
<evidence type="ECO:0000259" key="7">
    <source>
        <dbReference type="SMART" id="SM00968"/>
    </source>
</evidence>
<dbReference type="Gene3D" id="3.40.50.300">
    <property type="entry name" value="P-loop containing nucleotide triphosphate hydrolases"/>
    <property type="match status" value="2"/>
</dbReference>
<dbReference type="SUPFAM" id="SSF75553">
    <property type="entry name" value="Smc hinge domain"/>
    <property type="match status" value="1"/>
</dbReference>
<dbReference type="PANTHER" id="PTHR43977">
    <property type="entry name" value="STRUCTURAL MAINTENANCE OF CHROMOSOMES PROTEIN 3"/>
    <property type="match status" value="1"/>
</dbReference>
<comment type="caution">
    <text evidence="8">The sequence shown here is derived from an EMBL/GenBank/DDBJ whole genome shotgun (WGS) entry which is preliminary data.</text>
</comment>
<dbReference type="InterPro" id="IPR010935">
    <property type="entry name" value="SMC_hinge"/>
</dbReference>
<protein>
    <recommendedName>
        <fullName evidence="6">Chromosome partition protein Smc</fullName>
    </recommendedName>
</protein>
<dbReference type="NCBIfam" id="TIGR02168">
    <property type="entry name" value="SMC_prok_B"/>
    <property type="match status" value="1"/>
</dbReference>
<gene>
    <name evidence="6 8" type="primary">smc</name>
    <name evidence="8" type="ORF">GCM10022277_06570</name>
</gene>
<comment type="subunit">
    <text evidence="6">Homodimer.</text>
</comment>
<comment type="domain">
    <text evidence="6">Contains large globular domains required for ATP hydrolysis at each terminus and a third globular domain forming a flexible hinge near the middle of the molecule. These domains are separated by coiled-coil structures.</text>
</comment>
<evidence type="ECO:0000256" key="6">
    <source>
        <dbReference type="HAMAP-Rule" id="MF_01894"/>
    </source>
</evidence>
<accession>A0ABP7M8Y0</accession>
<keyword evidence="4 6" id="KW-0175">Coiled coil</keyword>
<dbReference type="InterPro" id="IPR027417">
    <property type="entry name" value="P-loop_NTPase"/>
</dbReference>
<keyword evidence="1 6" id="KW-0963">Cytoplasm</keyword>
<keyword evidence="3 6" id="KW-0067">ATP-binding</keyword>
<dbReference type="SMART" id="SM00968">
    <property type="entry name" value="SMC_hinge"/>
    <property type="match status" value="1"/>
</dbReference>
<feature type="coiled-coil region" evidence="6">
    <location>
        <begin position="170"/>
        <end position="257"/>
    </location>
</feature>
<evidence type="ECO:0000256" key="5">
    <source>
        <dbReference type="ARBA" id="ARBA00023125"/>
    </source>
</evidence>
<comment type="subcellular location">
    <subcellularLocation>
        <location evidence="6">Cytoplasm</location>
    </subcellularLocation>
</comment>
<proteinExistence type="inferred from homology"/>
<evidence type="ECO:0000256" key="2">
    <source>
        <dbReference type="ARBA" id="ARBA00022741"/>
    </source>
</evidence>
<feature type="coiled-coil region" evidence="6">
    <location>
        <begin position="300"/>
        <end position="500"/>
    </location>
</feature>
<feature type="domain" description="SMC hinge" evidence="7">
    <location>
        <begin position="521"/>
        <end position="633"/>
    </location>
</feature>
<keyword evidence="2 6" id="KW-0547">Nucleotide-binding</keyword>
<dbReference type="CDD" id="cd03278">
    <property type="entry name" value="ABC_SMC_barmotin"/>
    <property type="match status" value="2"/>
</dbReference>
<keyword evidence="9" id="KW-1185">Reference proteome</keyword>
<evidence type="ECO:0000256" key="4">
    <source>
        <dbReference type="ARBA" id="ARBA00023054"/>
    </source>
</evidence>
<dbReference type="PIRSF" id="PIRSF005719">
    <property type="entry name" value="SMC"/>
    <property type="match status" value="1"/>
</dbReference>
<dbReference type="InterPro" id="IPR003395">
    <property type="entry name" value="RecF/RecN/SMC_N"/>
</dbReference>
<dbReference type="Gene3D" id="1.20.1060.20">
    <property type="match status" value="1"/>
</dbReference>
<dbReference type="Pfam" id="PF06470">
    <property type="entry name" value="SMC_hinge"/>
    <property type="match status" value="1"/>
</dbReference>
<evidence type="ECO:0000313" key="8">
    <source>
        <dbReference type="EMBL" id="GAA3914768.1"/>
    </source>
</evidence>
<feature type="coiled-coil region" evidence="6">
    <location>
        <begin position="674"/>
        <end position="953"/>
    </location>
</feature>
<dbReference type="InterPro" id="IPR036277">
    <property type="entry name" value="SMC_hinge_sf"/>
</dbReference>
<evidence type="ECO:0000256" key="1">
    <source>
        <dbReference type="ARBA" id="ARBA00022490"/>
    </source>
</evidence>
<dbReference type="InterPro" id="IPR024704">
    <property type="entry name" value="SMC"/>
</dbReference>
<dbReference type="EMBL" id="BAABBN010000004">
    <property type="protein sequence ID" value="GAA3914768.1"/>
    <property type="molecule type" value="Genomic_DNA"/>
</dbReference>
<dbReference type="RefSeq" id="WP_344795457.1">
    <property type="nucleotide sequence ID" value="NZ_BAABBN010000004.1"/>
</dbReference>
<organism evidence="8 9">
    <name type="scientific">Litoribacillus peritrichatus</name>
    <dbReference type="NCBI Taxonomy" id="718191"/>
    <lineage>
        <taxon>Bacteria</taxon>
        <taxon>Pseudomonadati</taxon>
        <taxon>Pseudomonadota</taxon>
        <taxon>Gammaproteobacteria</taxon>
        <taxon>Oceanospirillales</taxon>
        <taxon>Oceanospirillaceae</taxon>
        <taxon>Litoribacillus</taxon>
    </lineage>
</organism>